<sequence length="399" mass="44664">MKNFSTVFNFELKQFFGKTSTKVIMAVYFIVAIGVTFIPSIANSNLFKGKSNNNFERSAYVVKDVNIQLENLKDAKKYDSKEAAEKDIKEDKLDEAIVLTKEKYEYLSKRSIFSASTSDFEEAFGKNVEKYIYKQNGLDYEKVNQVKSTVPKPMVVNVSGDSNMVAQGVKVAIVYVLTLVIYMTVMQFGSVVAMNVVKEKSNRAMELLIVTVNPKTLILGKVFALSIAVLIQMVVAIGGLFVGMKINMQRYSEGLKVIVNNLDYKVIGIGLIFTLTGFVMFMFMYAAFASLVSKVEDVNGAITIPMLIFIAGFFVDYYVMSSSGDTKLAEILSYFPLTSYFVMFTRYAISHVSTAELLASYGILVVTTIVVAIACVKVYRSATLRYGQKLNFFKLLFRK</sequence>
<evidence type="ECO:0000256" key="4">
    <source>
        <dbReference type="ARBA" id="ARBA00022989"/>
    </source>
</evidence>
<evidence type="ECO:0000259" key="7">
    <source>
        <dbReference type="Pfam" id="PF12698"/>
    </source>
</evidence>
<accession>A0AAP9HE00</accession>
<dbReference type="Proteomes" id="UP000425411">
    <property type="component" value="Chromosome"/>
</dbReference>
<keyword evidence="5 6" id="KW-0472">Membrane</keyword>
<dbReference type="Pfam" id="PF12698">
    <property type="entry name" value="ABC2_membrane_3"/>
    <property type="match status" value="1"/>
</dbReference>
<dbReference type="RefSeq" id="WP_004633879.1">
    <property type="nucleotide sequence ID" value="NZ_CP046314.1"/>
</dbReference>
<keyword evidence="2" id="KW-1003">Cell membrane</keyword>
<evidence type="ECO:0000256" key="2">
    <source>
        <dbReference type="ARBA" id="ARBA00022475"/>
    </source>
</evidence>
<organism evidence="8 9">
    <name type="scientific">Gemella morbillorum</name>
    <dbReference type="NCBI Taxonomy" id="29391"/>
    <lineage>
        <taxon>Bacteria</taxon>
        <taxon>Bacillati</taxon>
        <taxon>Bacillota</taxon>
        <taxon>Bacilli</taxon>
        <taxon>Bacillales</taxon>
        <taxon>Gemellaceae</taxon>
        <taxon>Gemella</taxon>
    </lineage>
</organism>
<gene>
    <name evidence="8" type="ORF">FOC49_03875</name>
</gene>
<feature type="transmembrane region" description="Helical" evidence="6">
    <location>
        <begin position="361"/>
        <end position="379"/>
    </location>
</feature>
<evidence type="ECO:0000256" key="6">
    <source>
        <dbReference type="SAM" id="Phobius"/>
    </source>
</evidence>
<evidence type="ECO:0000313" key="9">
    <source>
        <dbReference type="Proteomes" id="UP000425411"/>
    </source>
</evidence>
<proteinExistence type="predicted"/>
<feature type="transmembrane region" description="Helical" evidence="6">
    <location>
        <begin position="172"/>
        <end position="197"/>
    </location>
</feature>
<dbReference type="PANTHER" id="PTHR30294:SF29">
    <property type="entry name" value="MULTIDRUG ABC TRANSPORTER PERMEASE YBHS-RELATED"/>
    <property type="match status" value="1"/>
</dbReference>
<feature type="domain" description="ABC-2 type transporter transmembrane" evidence="7">
    <location>
        <begin position="47"/>
        <end position="374"/>
    </location>
</feature>
<dbReference type="GO" id="GO:0140359">
    <property type="term" value="F:ABC-type transporter activity"/>
    <property type="evidence" value="ECO:0007669"/>
    <property type="project" value="InterPro"/>
</dbReference>
<keyword evidence="4 6" id="KW-1133">Transmembrane helix</keyword>
<comment type="subcellular location">
    <subcellularLocation>
        <location evidence="1">Cell membrane</location>
        <topology evidence="1">Multi-pass membrane protein</topology>
    </subcellularLocation>
</comment>
<reference evidence="8 9" key="1">
    <citation type="submission" date="2019-11" db="EMBL/GenBank/DDBJ databases">
        <title>FDA dAtabase for Regulatory Grade micrObial Sequences (FDA-ARGOS): Supporting development and validation of Infectious Disease Dx tests.</title>
        <authorList>
            <person name="Turner S."/>
            <person name="Byrd R."/>
            <person name="Tallon L."/>
            <person name="Sadzewicz L."/>
            <person name="Vavikolanu K."/>
            <person name="Mehta A."/>
            <person name="Aluvathingal J."/>
            <person name="Nadendla S."/>
            <person name="Myers T."/>
            <person name="Yan Y."/>
            <person name="Sichtig H."/>
        </authorList>
    </citation>
    <scope>NUCLEOTIDE SEQUENCE [LARGE SCALE GENOMIC DNA]</scope>
    <source>
        <strain evidence="8 9">FDAARGOS_741</strain>
    </source>
</reference>
<feature type="transmembrane region" description="Helical" evidence="6">
    <location>
        <begin position="217"/>
        <end position="243"/>
    </location>
</feature>
<name>A0AAP9HE00_9BACL</name>
<feature type="transmembrane region" description="Helical" evidence="6">
    <location>
        <begin position="331"/>
        <end position="349"/>
    </location>
</feature>
<protein>
    <submittedName>
        <fullName evidence="8">ABC transporter permease</fullName>
    </submittedName>
</protein>
<dbReference type="PANTHER" id="PTHR30294">
    <property type="entry name" value="MEMBRANE COMPONENT OF ABC TRANSPORTER YHHJ-RELATED"/>
    <property type="match status" value="1"/>
</dbReference>
<feature type="transmembrane region" description="Helical" evidence="6">
    <location>
        <begin position="300"/>
        <end position="319"/>
    </location>
</feature>
<dbReference type="InterPro" id="IPR051449">
    <property type="entry name" value="ABC-2_transporter_component"/>
</dbReference>
<keyword evidence="3 6" id="KW-0812">Transmembrane</keyword>
<dbReference type="EMBL" id="CP046314">
    <property type="protein sequence ID" value="QGS09069.1"/>
    <property type="molecule type" value="Genomic_DNA"/>
</dbReference>
<feature type="transmembrane region" description="Helical" evidence="6">
    <location>
        <begin position="264"/>
        <end position="288"/>
    </location>
</feature>
<evidence type="ECO:0000256" key="1">
    <source>
        <dbReference type="ARBA" id="ARBA00004651"/>
    </source>
</evidence>
<evidence type="ECO:0000256" key="5">
    <source>
        <dbReference type="ARBA" id="ARBA00023136"/>
    </source>
</evidence>
<keyword evidence="9" id="KW-1185">Reference proteome</keyword>
<dbReference type="InterPro" id="IPR013525">
    <property type="entry name" value="ABC2_TM"/>
</dbReference>
<dbReference type="GO" id="GO:0005886">
    <property type="term" value="C:plasma membrane"/>
    <property type="evidence" value="ECO:0007669"/>
    <property type="project" value="UniProtKB-SubCell"/>
</dbReference>
<feature type="transmembrane region" description="Helical" evidence="6">
    <location>
        <begin position="23"/>
        <end position="42"/>
    </location>
</feature>
<dbReference type="AlphaFoldDB" id="A0AAP9HE00"/>
<evidence type="ECO:0000313" key="8">
    <source>
        <dbReference type="EMBL" id="QGS09069.1"/>
    </source>
</evidence>
<evidence type="ECO:0000256" key="3">
    <source>
        <dbReference type="ARBA" id="ARBA00022692"/>
    </source>
</evidence>